<feature type="transmembrane region" description="Helical" evidence="6">
    <location>
        <begin position="312"/>
        <end position="331"/>
    </location>
</feature>
<name>A0ABQ0PY08_9PROT</name>
<dbReference type="Pfam" id="PF03739">
    <property type="entry name" value="LptF_LptG"/>
    <property type="match status" value="1"/>
</dbReference>
<keyword evidence="8" id="KW-1185">Reference proteome</keyword>
<comment type="subcellular location">
    <subcellularLocation>
        <location evidence="1">Cell membrane</location>
        <topology evidence="1">Multi-pass membrane protein</topology>
    </subcellularLocation>
</comment>
<evidence type="ECO:0000256" key="4">
    <source>
        <dbReference type="ARBA" id="ARBA00022989"/>
    </source>
</evidence>
<evidence type="ECO:0000256" key="5">
    <source>
        <dbReference type="ARBA" id="ARBA00023136"/>
    </source>
</evidence>
<evidence type="ECO:0000313" key="8">
    <source>
        <dbReference type="Proteomes" id="UP001062776"/>
    </source>
</evidence>
<keyword evidence="3 6" id="KW-0812">Transmembrane</keyword>
<dbReference type="Proteomes" id="UP001062776">
    <property type="component" value="Unassembled WGS sequence"/>
</dbReference>
<evidence type="ECO:0000256" key="6">
    <source>
        <dbReference type="SAM" id="Phobius"/>
    </source>
</evidence>
<dbReference type="PANTHER" id="PTHR33529">
    <property type="entry name" value="SLR0882 PROTEIN-RELATED"/>
    <property type="match status" value="1"/>
</dbReference>
<organism evidence="7 8">
    <name type="scientific">Asaia krungthepensis NRIC 0535</name>
    <dbReference type="NCBI Taxonomy" id="1307925"/>
    <lineage>
        <taxon>Bacteria</taxon>
        <taxon>Pseudomonadati</taxon>
        <taxon>Pseudomonadota</taxon>
        <taxon>Alphaproteobacteria</taxon>
        <taxon>Acetobacterales</taxon>
        <taxon>Acetobacteraceae</taxon>
        <taxon>Asaia</taxon>
    </lineage>
</organism>
<feature type="transmembrane region" description="Helical" evidence="6">
    <location>
        <begin position="337"/>
        <end position="359"/>
    </location>
</feature>
<evidence type="ECO:0000256" key="3">
    <source>
        <dbReference type="ARBA" id="ARBA00022692"/>
    </source>
</evidence>
<evidence type="ECO:0000313" key="7">
    <source>
        <dbReference type="EMBL" id="GBQ84465.1"/>
    </source>
</evidence>
<comment type="caution">
    <text evidence="7">The sequence shown here is derived from an EMBL/GenBank/DDBJ whole genome shotgun (WGS) entry which is preliminary data.</text>
</comment>
<dbReference type="PANTHER" id="PTHR33529:SF2">
    <property type="entry name" value="LIPOPOLYSACCHARIDE EXPORT SYSTEM PERMEASE PROTEIN LPTG"/>
    <property type="match status" value="1"/>
</dbReference>
<evidence type="ECO:0000256" key="1">
    <source>
        <dbReference type="ARBA" id="ARBA00004651"/>
    </source>
</evidence>
<feature type="transmembrane region" description="Helical" evidence="6">
    <location>
        <begin position="20"/>
        <end position="40"/>
    </location>
</feature>
<keyword evidence="5 6" id="KW-0472">Membrane</keyword>
<feature type="transmembrane region" description="Helical" evidence="6">
    <location>
        <begin position="60"/>
        <end position="85"/>
    </location>
</feature>
<accession>A0ABQ0PY08</accession>
<reference evidence="7" key="1">
    <citation type="submission" date="2013-04" db="EMBL/GenBank/DDBJ databases">
        <title>The genome sequencing project of 58 acetic acid bacteria.</title>
        <authorList>
            <person name="Okamoto-Kainuma A."/>
            <person name="Ishikawa M."/>
            <person name="Umino S."/>
            <person name="Koizumi Y."/>
            <person name="Shiwa Y."/>
            <person name="Yoshikawa H."/>
            <person name="Matsutani M."/>
            <person name="Matsushita K."/>
        </authorList>
    </citation>
    <scope>NUCLEOTIDE SEQUENCE</scope>
    <source>
        <strain evidence="7">NRIC 0535</strain>
    </source>
</reference>
<dbReference type="InterPro" id="IPR005495">
    <property type="entry name" value="LptG/LptF_permease"/>
</dbReference>
<proteinExistence type="predicted"/>
<keyword evidence="2" id="KW-1003">Cell membrane</keyword>
<keyword evidence="4 6" id="KW-1133">Transmembrane helix</keyword>
<protein>
    <submittedName>
        <fullName evidence="7">Transporter YjgP/YjgQ</fullName>
    </submittedName>
</protein>
<feature type="transmembrane region" description="Helical" evidence="6">
    <location>
        <begin position="277"/>
        <end position="300"/>
    </location>
</feature>
<dbReference type="RefSeq" id="WP_264814344.1">
    <property type="nucleotide sequence ID" value="NZ_BAPV01000004.1"/>
</dbReference>
<dbReference type="EMBL" id="BAPV01000004">
    <property type="protein sequence ID" value="GBQ84465.1"/>
    <property type="molecule type" value="Genomic_DNA"/>
</dbReference>
<gene>
    <name evidence="7" type="ORF">AA0535_0504</name>
</gene>
<sequence>MIPVPASRSVLLRHLTRTLIGRTLLCGGILVSMMEILGLLEMTTPILERHLGVMGLIQYSLLRLPSLVVQTLPLSTLIGALFMLMQMTLASEMASLRAAGLSTRRLILLLLPAIGAISLGGILLQEMVAPRTELALAKWWNQTDPDDAGSGHGFWFHASGNVVHIDSFAEGGRRIRKIAIYHRAPGGDLIAADTAPELLYDERTGWRAETVRNLTLRSNRVDITAQHHVTLLPPSVTPDTLIQLSQSYPVLSGWSLWKILHRGGASSLPKATYRMALFAPLLLPVSLCAMLFLALPVIYIPPRTGTRSLLPIAALAAGFGFIVLQGLIQALGNAGTLPALIAVTAPPALAFLLGGAWIVKMEEK</sequence>
<feature type="transmembrane region" description="Helical" evidence="6">
    <location>
        <begin position="106"/>
        <end position="124"/>
    </location>
</feature>
<evidence type="ECO:0000256" key="2">
    <source>
        <dbReference type="ARBA" id="ARBA00022475"/>
    </source>
</evidence>